<evidence type="ECO:0000313" key="6">
    <source>
        <dbReference type="Proteomes" id="UP000198928"/>
    </source>
</evidence>
<dbReference type="SUPFAM" id="SSF55048">
    <property type="entry name" value="Probable ACP-binding domain of malonyl-CoA ACP transacylase"/>
    <property type="match status" value="1"/>
</dbReference>
<dbReference type="Gene3D" id="3.30.70.3290">
    <property type="match status" value="1"/>
</dbReference>
<dbReference type="RefSeq" id="WP_245794048.1">
    <property type="nucleotide sequence ID" value="NZ_FOSG01000026.1"/>
</dbReference>
<feature type="region of interest" description="Disordered" evidence="3">
    <location>
        <begin position="589"/>
        <end position="623"/>
    </location>
</feature>
<dbReference type="Gene3D" id="3.40.366.10">
    <property type="entry name" value="Malonyl-Coenzyme A Acyl Carrier Protein, domain 2"/>
    <property type="match status" value="1"/>
</dbReference>
<dbReference type="GO" id="GO:0004312">
    <property type="term" value="F:fatty acid synthase activity"/>
    <property type="evidence" value="ECO:0007669"/>
    <property type="project" value="TreeGrafter"/>
</dbReference>
<keyword evidence="1" id="KW-0596">Phosphopantetheine</keyword>
<dbReference type="InterPro" id="IPR016036">
    <property type="entry name" value="Malonyl_transacylase_ACP-bd"/>
</dbReference>
<accession>A0A1I4KD96</accession>
<keyword evidence="2" id="KW-0597">Phosphoprotein</keyword>
<evidence type="ECO:0000256" key="2">
    <source>
        <dbReference type="ARBA" id="ARBA00022553"/>
    </source>
</evidence>
<dbReference type="PANTHER" id="PTHR43775">
    <property type="entry name" value="FATTY ACID SYNTHASE"/>
    <property type="match status" value="1"/>
</dbReference>
<reference evidence="6" key="1">
    <citation type="submission" date="2016-10" db="EMBL/GenBank/DDBJ databases">
        <authorList>
            <person name="Varghese N."/>
            <person name="Submissions S."/>
        </authorList>
    </citation>
    <scope>NUCLEOTIDE SEQUENCE [LARGE SCALE GENOMIC DNA]</scope>
    <source>
        <strain evidence="6">PL19</strain>
    </source>
</reference>
<evidence type="ECO:0000313" key="5">
    <source>
        <dbReference type="EMBL" id="SFL76581.1"/>
    </source>
</evidence>
<dbReference type="Proteomes" id="UP000198928">
    <property type="component" value="Unassembled WGS sequence"/>
</dbReference>
<protein>
    <submittedName>
        <fullName evidence="5">Acyl transferase domain-containing protein</fullName>
    </submittedName>
</protein>
<dbReference type="SUPFAM" id="SSF52151">
    <property type="entry name" value="FabD/lysophospholipase-like"/>
    <property type="match status" value="1"/>
</dbReference>
<dbReference type="GO" id="GO:0006633">
    <property type="term" value="P:fatty acid biosynthetic process"/>
    <property type="evidence" value="ECO:0007669"/>
    <property type="project" value="TreeGrafter"/>
</dbReference>
<dbReference type="InterPro" id="IPR014043">
    <property type="entry name" value="Acyl_transferase_dom"/>
</dbReference>
<dbReference type="SMART" id="SM00827">
    <property type="entry name" value="PKS_AT"/>
    <property type="match status" value="1"/>
</dbReference>
<dbReference type="Gene3D" id="3.30.70.250">
    <property type="entry name" value="Malonyl-CoA ACP transacylase, ACP-binding"/>
    <property type="match status" value="1"/>
</dbReference>
<feature type="compositionally biased region" description="Pro residues" evidence="3">
    <location>
        <begin position="592"/>
        <end position="601"/>
    </location>
</feature>
<dbReference type="Pfam" id="PF00698">
    <property type="entry name" value="Acyl_transf_1"/>
    <property type="match status" value="1"/>
</dbReference>
<sequence length="623" mass="65205">MPLTEHTAVVRRLTVSTKGAPAGEAGRGEPVTATAAAVSAVLRAFGRSPEDLPARTAVFVGAARTAAGLGAEHEGFPVHTASSPGRALRRAHRELLAKNVDLALVAGFGEPRAEAVTVHAVRRAAEAVADGDSVLGVLDVSGEAPGTPDTFDDFDDTPVVRPLRHGGRSTDPGGVRLLLWSGRDEADEARVRGELRPMVDRLFPEAFPVLPTAVPCGQEPGPVRAAVVTTADRAAPAVDGAKAAVTGRPRPVALLFPGQGSQHTAMAAGLYGREPVFTAAMDAVLDLFGEDGEDVRADWLADGATRTPKIGIDDVRRAQPLLFAVDYALGRTVLGWGVRPTAFLGHSAGELVAAVFTGVVSLPDAVGMMRERVRYAVEIPPGGMLAVGSSEEELRPYLRGDVAIAAVNAGRQTMLAGSRAPLDEVGAALRADGHTVVAVPATSPFHCPAMAPASEAVERAYRGVRLRPPALPLYSGYTGGPLSPEDALRPDFWARQLTDTVYFRPALDELLAADDMLLIEAGPRQTLTAFARRHQAVRLKASAVVPMLPARPGGPGEDRRSVLTAAARLWEEGHGLDLDAVSRLWNWSADAPPAPETPAPGTPVAEASAPDGRFGGRRPLTAV</sequence>
<keyword evidence="5" id="KW-0808">Transferase</keyword>
<gene>
    <name evidence="5" type="ORF">SAMN05192584_12667</name>
</gene>
<keyword evidence="6" id="KW-1185">Reference proteome</keyword>
<name>A0A1I4KD96_9ACTN</name>
<evidence type="ECO:0000256" key="1">
    <source>
        <dbReference type="ARBA" id="ARBA00022450"/>
    </source>
</evidence>
<dbReference type="PANTHER" id="PTHR43775:SF37">
    <property type="entry name" value="SI:DKEY-61P9.11"/>
    <property type="match status" value="1"/>
</dbReference>
<feature type="domain" description="Malonyl-CoA:ACP transacylase (MAT)" evidence="4">
    <location>
        <begin position="255"/>
        <end position="552"/>
    </location>
</feature>
<dbReference type="InterPro" id="IPR001227">
    <property type="entry name" value="Ac_transferase_dom_sf"/>
</dbReference>
<dbReference type="EMBL" id="FOSG01000026">
    <property type="protein sequence ID" value="SFL76581.1"/>
    <property type="molecule type" value="Genomic_DNA"/>
</dbReference>
<organism evidence="5 6">
    <name type="scientific">Streptomyces pini</name>
    <dbReference type="NCBI Taxonomy" id="1520580"/>
    <lineage>
        <taxon>Bacteria</taxon>
        <taxon>Bacillati</taxon>
        <taxon>Actinomycetota</taxon>
        <taxon>Actinomycetes</taxon>
        <taxon>Kitasatosporales</taxon>
        <taxon>Streptomycetaceae</taxon>
        <taxon>Streptomyces</taxon>
    </lineage>
</organism>
<evidence type="ECO:0000259" key="4">
    <source>
        <dbReference type="SMART" id="SM00827"/>
    </source>
</evidence>
<evidence type="ECO:0000256" key="3">
    <source>
        <dbReference type="SAM" id="MobiDB-lite"/>
    </source>
</evidence>
<dbReference type="InterPro" id="IPR016035">
    <property type="entry name" value="Acyl_Trfase/lysoPLipase"/>
</dbReference>
<proteinExistence type="predicted"/>
<dbReference type="AlphaFoldDB" id="A0A1I4KD96"/>
<dbReference type="InterPro" id="IPR050091">
    <property type="entry name" value="PKS_NRPS_Biosynth_Enz"/>
</dbReference>